<gene>
    <name evidence="2" type="ORF">EV676_104245</name>
</gene>
<sequence>MTFATRPTWKKAAIALAMTAALAACGGGGGGSSGGGNGGGNGPAVGVFVDAPVNGLSYSAAPSGKAGVTGDAGGAGTFSYEPGDTVTFELGGLTLGSMTLEEEGGVVTPSVLSDDPNVVANLLVLLQSLDDPSDGVIDISLSQSVSLTGLTLTEDPEIFVATPAFTSAVDAAGGEVVSVEVAKEHATAQFWSQVAGAWHFKAEDEDSHVLLVVDAQGRYLIGETGQPDSDGSPSVEQGIINWDPLTRDAQVMWDIDDNGEWGMSHPPSGKWSIAYDGYMLKIHDTEEHDDGADFVRVPTSSGNRLLGTWAVVGDDFDAAADELPIVTQTFSFFADNTYLMLDPVGDEECGRLGIENAKYSYANGTLAVQQVLQDTNGCAGLNDTGGTGRGQLRNIRFAADGNSFTADVHVESGAKEGSVRMVRIGR</sequence>
<dbReference type="PROSITE" id="PS51257">
    <property type="entry name" value="PROKAR_LIPOPROTEIN"/>
    <property type="match status" value="1"/>
</dbReference>
<proteinExistence type="predicted"/>
<keyword evidence="1" id="KW-0732">Signal</keyword>
<dbReference type="Proteomes" id="UP000294772">
    <property type="component" value="Unassembled WGS sequence"/>
</dbReference>
<reference evidence="2 3" key="1">
    <citation type="submission" date="2019-03" db="EMBL/GenBank/DDBJ databases">
        <title>Genomic Encyclopedia of Type Strains, Phase IV (KMG-IV): sequencing the most valuable type-strain genomes for metagenomic binning, comparative biology and taxonomic classification.</title>
        <authorList>
            <person name="Goeker M."/>
        </authorList>
    </citation>
    <scope>NUCLEOTIDE SEQUENCE [LARGE SCALE GENOMIC DNA]</scope>
    <source>
        <strain evidence="2 3">DSM 15264</strain>
    </source>
</reference>
<evidence type="ECO:0000256" key="1">
    <source>
        <dbReference type="SAM" id="SignalP"/>
    </source>
</evidence>
<dbReference type="EMBL" id="SLXF01000004">
    <property type="protein sequence ID" value="TCP07689.1"/>
    <property type="molecule type" value="Genomic_DNA"/>
</dbReference>
<feature type="chain" id="PRO_5041469832" evidence="1">
    <location>
        <begin position="24"/>
        <end position="426"/>
    </location>
</feature>
<feature type="signal peptide" evidence="1">
    <location>
        <begin position="1"/>
        <end position="23"/>
    </location>
</feature>
<evidence type="ECO:0000313" key="3">
    <source>
        <dbReference type="Proteomes" id="UP000294772"/>
    </source>
</evidence>
<dbReference type="RefSeq" id="WP_165908675.1">
    <property type="nucleotide sequence ID" value="NZ_CP110416.1"/>
</dbReference>
<protein>
    <submittedName>
        <fullName evidence="2">Uncharacterized protein</fullName>
    </submittedName>
</protein>
<evidence type="ECO:0000313" key="2">
    <source>
        <dbReference type="EMBL" id="TCP07689.1"/>
    </source>
</evidence>
<dbReference type="AlphaFoldDB" id="A0AA46DFD1"/>
<organism evidence="2 3">
    <name type="scientific">Caldimonas thermodepolymerans</name>
    <dbReference type="NCBI Taxonomy" id="215580"/>
    <lineage>
        <taxon>Bacteria</taxon>
        <taxon>Pseudomonadati</taxon>
        <taxon>Pseudomonadota</taxon>
        <taxon>Betaproteobacteria</taxon>
        <taxon>Burkholderiales</taxon>
        <taxon>Sphaerotilaceae</taxon>
        <taxon>Caldimonas</taxon>
    </lineage>
</organism>
<name>A0AA46DFD1_9BURK</name>
<comment type="caution">
    <text evidence="2">The sequence shown here is derived from an EMBL/GenBank/DDBJ whole genome shotgun (WGS) entry which is preliminary data.</text>
</comment>
<accession>A0AA46DFD1</accession>